<sequence length="263" mass="31271">MYKIFFILLLFSTSLFSFTSVTVTYPIEYFFLKKIVGSEIYITTITENKETFALDSKNIKKFSNNNYYFNFNLQEEEKLSTLLKKNGLIKSINMIKGLPTLKLANGKSNPYIWLDPILARGIAKNVYINMIKIIPSKQKIFEKNYKEFLKELDKVYLDIKKRIDKSDLYGFFSFNNQLDYFAKRFRINIYHKEEKILNIQQAKELIAFSKKEYIKHILIPENSDSKVAYAFKGYIDGKVVEYDIYSQYWKVNLYRILRGIENF</sequence>
<comment type="caution">
    <text evidence="1">The sequence shown here is derived from an EMBL/GenBank/DDBJ whole genome shotgun (WGS) entry which is preliminary data.</text>
</comment>
<protein>
    <recommendedName>
        <fullName evidence="3">ABC transporter substrate-binding protein</fullName>
    </recommendedName>
</protein>
<dbReference type="Proteomes" id="UP000290191">
    <property type="component" value="Unassembled WGS sequence"/>
</dbReference>
<reference evidence="1 2" key="1">
    <citation type="submission" date="2017-10" db="EMBL/GenBank/DDBJ databases">
        <title>Genomics of the genus Arcobacter.</title>
        <authorList>
            <person name="Perez-Cataluna A."/>
            <person name="Figueras M.J."/>
        </authorList>
    </citation>
    <scope>NUCLEOTIDE SEQUENCE [LARGE SCALE GENOMIC DNA]</scope>
    <source>
        <strain evidence="1 2">DSM 24636</strain>
    </source>
</reference>
<keyword evidence="2" id="KW-1185">Reference proteome</keyword>
<dbReference type="GO" id="GO:0046872">
    <property type="term" value="F:metal ion binding"/>
    <property type="evidence" value="ECO:0007669"/>
    <property type="project" value="InterPro"/>
</dbReference>
<dbReference type="SUPFAM" id="SSF53807">
    <property type="entry name" value="Helical backbone' metal receptor"/>
    <property type="match status" value="1"/>
</dbReference>
<gene>
    <name evidence="1" type="ORF">CRV06_12630</name>
</gene>
<dbReference type="PANTHER" id="PTHR42953">
    <property type="entry name" value="HIGH-AFFINITY ZINC UPTAKE SYSTEM PROTEIN ZNUA-RELATED"/>
    <property type="match status" value="1"/>
</dbReference>
<dbReference type="RefSeq" id="WP_129082766.1">
    <property type="nucleotide sequence ID" value="NZ_CP041070.1"/>
</dbReference>
<evidence type="ECO:0008006" key="3">
    <source>
        <dbReference type="Google" id="ProtNLM"/>
    </source>
</evidence>
<dbReference type="InterPro" id="IPR006127">
    <property type="entry name" value="ZnuA-like"/>
</dbReference>
<proteinExistence type="predicted"/>
<organism evidence="1 2">
    <name type="scientific">Halarcobacter anaerophilus</name>
    <dbReference type="NCBI Taxonomy" id="877500"/>
    <lineage>
        <taxon>Bacteria</taxon>
        <taxon>Pseudomonadati</taxon>
        <taxon>Campylobacterota</taxon>
        <taxon>Epsilonproteobacteria</taxon>
        <taxon>Campylobacterales</taxon>
        <taxon>Arcobacteraceae</taxon>
        <taxon>Halarcobacter</taxon>
    </lineage>
</organism>
<evidence type="ECO:0000313" key="1">
    <source>
        <dbReference type="EMBL" id="RXJ61648.1"/>
    </source>
</evidence>
<name>A0A4V1LPL8_9BACT</name>
<evidence type="ECO:0000313" key="2">
    <source>
        <dbReference type="Proteomes" id="UP000290191"/>
    </source>
</evidence>
<dbReference type="OrthoDB" id="5343372at2"/>
<dbReference type="AlphaFoldDB" id="A0A4V1LPL8"/>
<dbReference type="Pfam" id="PF01297">
    <property type="entry name" value="ZnuA"/>
    <property type="match status" value="1"/>
</dbReference>
<dbReference type="Gene3D" id="3.40.50.1980">
    <property type="entry name" value="Nitrogenase molybdenum iron protein domain"/>
    <property type="match status" value="1"/>
</dbReference>
<dbReference type="STRING" id="877500.GCA_000935065_00681"/>
<dbReference type="EMBL" id="PDKO01000013">
    <property type="protein sequence ID" value="RXJ61648.1"/>
    <property type="molecule type" value="Genomic_DNA"/>
</dbReference>
<dbReference type="GO" id="GO:0030001">
    <property type="term" value="P:metal ion transport"/>
    <property type="evidence" value="ECO:0007669"/>
    <property type="project" value="InterPro"/>
</dbReference>
<dbReference type="InterPro" id="IPR050492">
    <property type="entry name" value="Bact_metal-bind_prot9"/>
</dbReference>
<accession>A0A4V1LPL8</accession>